<accession>A0AAI9T2C6</accession>
<protein>
    <recommendedName>
        <fullName evidence="5">Putative 3-methyladenine DNA glycosylase</fullName>
        <ecNumber evidence="5">3.2.2.-</ecNumber>
    </recommendedName>
</protein>
<comment type="similarity">
    <text evidence="1 5">Belongs to the DNA glycosylase MPG family.</text>
</comment>
<keyword evidence="3 5" id="KW-0378">Hydrolase</keyword>
<organism evidence="6 7">
    <name type="scientific">Spiroplasma melliferum KC3</name>
    <dbReference type="NCBI Taxonomy" id="570509"/>
    <lineage>
        <taxon>Bacteria</taxon>
        <taxon>Bacillati</taxon>
        <taxon>Mycoplasmatota</taxon>
        <taxon>Mollicutes</taxon>
        <taxon>Entomoplasmatales</taxon>
        <taxon>Spiroplasmataceae</taxon>
        <taxon>Spiroplasma</taxon>
    </lineage>
</organism>
<dbReference type="EC" id="3.2.2.-" evidence="5"/>
<evidence type="ECO:0000256" key="3">
    <source>
        <dbReference type="ARBA" id="ARBA00022801"/>
    </source>
</evidence>
<dbReference type="Pfam" id="PF02245">
    <property type="entry name" value="Pur_DNA_glyco"/>
    <property type="match status" value="1"/>
</dbReference>
<dbReference type="HAMAP" id="MF_00527">
    <property type="entry name" value="3MGH"/>
    <property type="match status" value="1"/>
</dbReference>
<dbReference type="NCBIfam" id="TIGR00567">
    <property type="entry name" value="3mg"/>
    <property type="match status" value="1"/>
</dbReference>
<evidence type="ECO:0000256" key="1">
    <source>
        <dbReference type="ARBA" id="ARBA00009232"/>
    </source>
</evidence>
<dbReference type="AlphaFoldDB" id="A0AAI9T2C6"/>
<evidence type="ECO:0000256" key="5">
    <source>
        <dbReference type="HAMAP-Rule" id="MF_00527"/>
    </source>
</evidence>
<dbReference type="RefSeq" id="WP_004028376.1">
    <property type="nucleotide sequence ID" value="NZ_AGBZ02000004.1"/>
</dbReference>
<dbReference type="GO" id="GO:0003677">
    <property type="term" value="F:DNA binding"/>
    <property type="evidence" value="ECO:0007669"/>
    <property type="project" value="InterPro"/>
</dbReference>
<proteinExistence type="inferred from homology"/>
<dbReference type="GO" id="GO:0006284">
    <property type="term" value="P:base-excision repair"/>
    <property type="evidence" value="ECO:0007669"/>
    <property type="project" value="InterPro"/>
</dbReference>
<sequence length="197" mass="22302">MINVNRLTDDTFFMQNAVVVARELLGKYLVRIINGKKIVCKIIETEAYDGPDDDANHGFNNNRSSRNETLFWKGGFAHVFLIYGMYYCFNIVTDQTDYPSAVLLRAGEIIIDETVPDFVSTPRLANGPGKLSRYLKITKADDGLALLESSVLYLAEDIVPPTIDITTTSRVNIEYATNFKLKPYRFYITDHKAVSKK</sequence>
<dbReference type="SUPFAM" id="SSF50486">
    <property type="entry name" value="FMT C-terminal domain-like"/>
    <property type="match status" value="1"/>
</dbReference>
<dbReference type="Proteomes" id="UP000004057">
    <property type="component" value="Unassembled WGS sequence"/>
</dbReference>
<evidence type="ECO:0000313" key="6">
    <source>
        <dbReference type="EMBL" id="KAI92039.1"/>
    </source>
</evidence>
<comment type="caution">
    <text evidence="6">The sequence shown here is derived from an EMBL/GenBank/DDBJ whole genome shotgun (WGS) entry which is preliminary data.</text>
</comment>
<dbReference type="Gene3D" id="3.10.300.10">
    <property type="entry name" value="Methylpurine-DNA glycosylase (MPG)"/>
    <property type="match status" value="1"/>
</dbReference>
<dbReference type="PANTHER" id="PTHR10429:SF0">
    <property type="entry name" value="DNA-3-METHYLADENINE GLYCOSYLASE"/>
    <property type="match status" value="1"/>
</dbReference>
<dbReference type="InterPro" id="IPR011034">
    <property type="entry name" value="Formyl_transferase-like_C_sf"/>
</dbReference>
<dbReference type="PANTHER" id="PTHR10429">
    <property type="entry name" value="DNA-3-METHYLADENINE GLYCOSYLASE"/>
    <property type="match status" value="1"/>
</dbReference>
<name>A0AAI9T2C6_SPIME</name>
<reference evidence="6 7" key="1">
    <citation type="journal article" date="2012" name="J. Proteome Res.">
        <title>Application of Spiroplasma melliferum proteogenomic profiling for the discovery of virulence factors and pathogenicity mechanisms in host-associated spiroplasmas.</title>
        <authorList>
            <person name="Alexeev D."/>
            <person name="Kostrjukova E."/>
            <person name="Aliper A."/>
            <person name="Popenko A."/>
            <person name="Bazaleev N."/>
            <person name="Tyakht A."/>
            <person name="Selezneva O."/>
            <person name="Akopian T."/>
            <person name="Prichodko E."/>
            <person name="Kondratov I."/>
            <person name="Chukin M."/>
            <person name="Demina I."/>
            <person name="Galyamina M."/>
            <person name="Kamashev D."/>
            <person name="Vanyushkina A."/>
            <person name="Ladygina V."/>
            <person name="Levitskii S."/>
            <person name="Lazarev V."/>
            <person name="Govorun V."/>
        </authorList>
    </citation>
    <scope>NUCLEOTIDE SEQUENCE [LARGE SCALE GENOMIC DNA]</scope>
    <source>
        <strain evidence="6 7">KC3</strain>
    </source>
</reference>
<evidence type="ECO:0000313" key="7">
    <source>
        <dbReference type="Proteomes" id="UP000004057"/>
    </source>
</evidence>
<dbReference type="CDD" id="cd00540">
    <property type="entry name" value="AAG"/>
    <property type="match status" value="1"/>
</dbReference>
<dbReference type="InterPro" id="IPR036995">
    <property type="entry name" value="MPG_sf"/>
</dbReference>
<dbReference type="GO" id="GO:0003905">
    <property type="term" value="F:alkylbase DNA N-glycosylase activity"/>
    <property type="evidence" value="ECO:0007669"/>
    <property type="project" value="InterPro"/>
</dbReference>
<keyword evidence="4 5" id="KW-0234">DNA repair</keyword>
<dbReference type="EMBL" id="AGBZ02000004">
    <property type="protein sequence ID" value="KAI92039.1"/>
    <property type="molecule type" value="Genomic_DNA"/>
</dbReference>
<keyword evidence="2 5" id="KW-0227">DNA damage</keyword>
<evidence type="ECO:0000256" key="2">
    <source>
        <dbReference type="ARBA" id="ARBA00022763"/>
    </source>
</evidence>
<evidence type="ECO:0000256" key="4">
    <source>
        <dbReference type="ARBA" id="ARBA00023204"/>
    </source>
</evidence>
<dbReference type="InterPro" id="IPR003180">
    <property type="entry name" value="MPG"/>
</dbReference>
<gene>
    <name evidence="6" type="ORF">SPM_004700</name>
</gene>